<reference evidence="12" key="1">
    <citation type="submission" date="2018-05" db="EMBL/GenBank/DDBJ databases">
        <authorList>
            <person name="Lanie J.A."/>
            <person name="Ng W.-L."/>
            <person name="Kazmierczak K.M."/>
            <person name="Andrzejewski T.M."/>
            <person name="Davidsen T.M."/>
            <person name="Wayne K.J."/>
            <person name="Tettelin H."/>
            <person name="Glass J.I."/>
            <person name="Rusch D."/>
            <person name="Podicherti R."/>
            <person name="Tsui H.-C.T."/>
            <person name="Winkler M.E."/>
        </authorList>
    </citation>
    <scope>NUCLEOTIDE SEQUENCE</scope>
</reference>
<dbReference type="GO" id="GO:0046474">
    <property type="term" value="P:glycerophospholipid biosynthetic process"/>
    <property type="evidence" value="ECO:0007669"/>
    <property type="project" value="TreeGrafter"/>
</dbReference>
<accession>A0A382PGF6</accession>
<dbReference type="PIRSF" id="PIRSF000847">
    <property type="entry name" value="Phos_ph_gly_syn"/>
    <property type="match status" value="1"/>
</dbReference>
<keyword evidence="8 11" id="KW-0472">Membrane</keyword>
<evidence type="ECO:0000256" key="10">
    <source>
        <dbReference type="ARBA" id="ARBA00023264"/>
    </source>
</evidence>
<dbReference type="Gene3D" id="1.20.120.1760">
    <property type="match status" value="1"/>
</dbReference>
<dbReference type="GO" id="GO:0016020">
    <property type="term" value="C:membrane"/>
    <property type="evidence" value="ECO:0007669"/>
    <property type="project" value="UniProtKB-SubCell"/>
</dbReference>
<evidence type="ECO:0000256" key="8">
    <source>
        <dbReference type="ARBA" id="ARBA00023136"/>
    </source>
</evidence>
<dbReference type="InterPro" id="IPR048254">
    <property type="entry name" value="CDP_ALCOHOL_P_TRANSF_CS"/>
</dbReference>
<keyword evidence="6 11" id="KW-1133">Transmembrane helix</keyword>
<feature type="transmembrane region" description="Helical" evidence="11">
    <location>
        <begin position="38"/>
        <end position="58"/>
    </location>
</feature>
<dbReference type="PANTHER" id="PTHR14269:SF62">
    <property type="entry name" value="CDP-DIACYLGLYCEROL--GLYCEROL-3-PHOSPHATE 3-PHOSPHATIDYLTRANSFERASE 1, CHLOROPLASTIC"/>
    <property type="match status" value="1"/>
</dbReference>
<dbReference type="InterPro" id="IPR004570">
    <property type="entry name" value="Phosphatidylglycerol_P_synth"/>
</dbReference>
<dbReference type="InterPro" id="IPR050324">
    <property type="entry name" value="CDP-alcohol_PTase-I"/>
</dbReference>
<dbReference type="NCBIfam" id="TIGR00560">
    <property type="entry name" value="pgsA"/>
    <property type="match status" value="1"/>
</dbReference>
<dbReference type="InterPro" id="IPR000462">
    <property type="entry name" value="CDP-OH_P_trans"/>
</dbReference>
<evidence type="ECO:0000256" key="3">
    <source>
        <dbReference type="ARBA" id="ARBA00022516"/>
    </source>
</evidence>
<keyword evidence="3" id="KW-0444">Lipid biosynthesis</keyword>
<feature type="transmembrane region" description="Helical" evidence="11">
    <location>
        <begin position="78"/>
        <end position="103"/>
    </location>
</feature>
<dbReference type="InterPro" id="IPR043130">
    <property type="entry name" value="CDP-OH_PTrfase_TM_dom"/>
</dbReference>
<dbReference type="PANTHER" id="PTHR14269">
    <property type="entry name" value="CDP-DIACYLGLYCEROL--GLYCEROL-3-PHOSPHATE 3-PHOSPHATIDYLTRANSFERASE-RELATED"/>
    <property type="match status" value="1"/>
</dbReference>
<proteinExistence type="inferred from homology"/>
<dbReference type="EMBL" id="UINC01106845">
    <property type="protein sequence ID" value="SVC71788.1"/>
    <property type="molecule type" value="Genomic_DNA"/>
</dbReference>
<gene>
    <name evidence="12" type="ORF">METZ01_LOCUS324642</name>
</gene>
<evidence type="ECO:0000256" key="7">
    <source>
        <dbReference type="ARBA" id="ARBA00023098"/>
    </source>
</evidence>
<evidence type="ECO:0000256" key="2">
    <source>
        <dbReference type="ARBA" id="ARBA00010441"/>
    </source>
</evidence>
<comment type="similarity">
    <text evidence="2">Belongs to the CDP-alcohol phosphatidyltransferase class-I family.</text>
</comment>
<feature type="transmembrane region" description="Helical" evidence="11">
    <location>
        <begin position="6"/>
        <end position="26"/>
    </location>
</feature>
<evidence type="ECO:0000256" key="4">
    <source>
        <dbReference type="ARBA" id="ARBA00022679"/>
    </source>
</evidence>
<sequence>MNLPNILTVARIVLVPFLMVVLLTRFEGELIFGIAKEVVGAAIFGVAAFTDWLDGYLARQRNQVTQLGQLMDPLADKLLITAALISLVQMGMASAWMVAVILGRELAITVLRSVAYVRGVTIPASSLGKVKMGTQVFAILLLILGRQVWVFWVIGQIALWVVLTTALWSAIDYYRRFSYVVSYPNVTDFESARQSTEQGRKRAKAG</sequence>
<evidence type="ECO:0000256" key="11">
    <source>
        <dbReference type="SAM" id="Phobius"/>
    </source>
</evidence>
<evidence type="ECO:0000256" key="9">
    <source>
        <dbReference type="ARBA" id="ARBA00023209"/>
    </source>
</evidence>
<keyword evidence="4" id="KW-0808">Transferase</keyword>
<evidence type="ECO:0000256" key="6">
    <source>
        <dbReference type="ARBA" id="ARBA00022989"/>
    </source>
</evidence>
<keyword evidence="5 11" id="KW-0812">Transmembrane</keyword>
<evidence type="ECO:0000256" key="5">
    <source>
        <dbReference type="ARBA" id="ARBA00022692"/>
    </source>
</evidence>
<feature type="transmembrane region" description="Helical" evidence="11">
    <location>
        <begin position="149"/>
        <end position="171"/>
    </location>
</feature>
<dbReference type="AlphaFoldDB" id="A0A382PGF6"/>
<comment type="subcellular location">
    <subcellularLocation>
        <location evidence="1">Membrane</location>
        <topology evidence="1">Multi-pass membrane protein</topology>
    </subcellularLocation>
</comment>
<evidence type="ECO:0000256" key="1">
    <source>
        <dbReference type="ARBA" id="ARBA00004141"/>
    </source>
</evidence>
<organism evidence="12">
    <name type="scientific">marine metagenome</name>
    <dbReference type="NCBI Taxonomy" id="408172"/>
    <lineage>
        <taxon>unclassified sequences</taxon>
        <taxon>metagenomes</taxon>
        <taxon>ecological metagenomes</taxon>
    </lineage>
</organism>
<name>A0A382PGF6_9ZZZZ</name>
<evidence type="ECO:0000313" key="12">
    <source>
        <dbReference type="EMBL" id="SVC71788.1"/>
    </source>
</evidence>
<dbReference type="Pfam" id="PF01066">
    <property type="entry name" value="CDP-OH_P_transf"/>
    <property type="match status" value="1"/>
</dbReference>
<evidence type="ECO:0008006" key="13">
    <source>
        <dbReference type="Google" id="ProtNLM"/>
    </source>
</evidence>
<dbReference type="GO" id="GO:0008444">
    <property type="term" value="F:CDP-diacylglycerol-glycerol-3-phosphate 3-phosphatidyltransferase activity"/>
    <property type="evidence" value="ECO:0007669"/>
    <property type="project" value="InterPro"/>
</dbReference>
<keyword evidence="10" id="KW-1208">Phospholipid metabolism</keyword>
<dbReference type="PROSITE" id="PS00379">
    <property type="entry name" value="CDP_ALCOHOL_P_TRANSF"/>
    <property type="match status" value="1"/>
</dbReference>
<keyword evidence="7" id="KW-0443">Lipid metabolism</keyword>
<feature type="transmembrane region" description="Helical" evidence="11">
    <location>
        <begin position="115"/>
        <end position="143"/>
    </location>
</feature>
<keyword evidence="9" id="KW-0594">Phospholipid biosynthesis</keyword>
<protein>
    <recommendedName>
        <fullName evidence="13">CDP-diacylglycerol--glycerol-3-phosphate 3-phosphatidyltransferase</fullName>
    </recommendedName>
</protein>